<dbReference type="InterPro" id="IPR025510">
    <property type="entry name" value="DUF4397"/>
</dbReference>
<evidence type="ECO:0000313" key="2">
    <source>
        <dbReference type="EMBL" id="AGK98082.1"/>
    </source>
</evidence>
<dbReference type="eggNOG" id="COG1404">
    <property type="taxonomic scope" value="Bacteria"/>
</dbReference>
<gene>
    <name evidence="2" type="ORF">Clopa_3278</name>
</gene>
<accession>R4K4K4</accession>
<dbReference type="PATRIC" id="fig|86416.3.peg.3268"/>
<reference evidence="2 3" key="1">
    <citation type="submission" date="2012-01" db="EMBL/GenBank/DDBJ databases">
        <title>Complete sequence of chromosome of Clostridium pasteurianum BC1.</title>
        <authorList>
            <consortium name="US DOE Joint Genome Institute"/>
            <person name="Lucas S."/>
            <person name="Han J."/>
            <person name="Lapidus A."/>
            <person name="Cheng J.-F."/>
            <person name="Goodwin L."/>
            <person name="Pitluck S."/>
            <person name="Peters L."/>
            <person name="Mikhailova N."/>
            <person name="Teshima H."/>
            <person name="Detter J.C."/>
            <person name="Han C."/>
            <person name="Tapia R."/>
            <person name="Land M."/>
            <person name="Hauser L."/>
            <person name="Kyrpides N."/>
            <person name="Ivanova N."/>
            <person name="Pagani I."/>
            <person name="Dunn J."/>
            <person name="Taghavi S."/>
            <person name="Francis A."/>
            <person name="van der Lelie D."/>
            <person name="Woyke T."/>
        </authorList>
    </citation>
    <scope>NUCLEOTIDE SEQUENCE [LARGE SCALE GENOMIC DNA]</scope>
    <source>
        <strain evidence="2 3">BC1</strain>
    </source>
</reference>
<organism evidence="2 3">
    <name type="scientific">Clostridium pasteurianum BC1</name>
    <dbReference type="NCBI Taxonomy" id="86416"/>
    <lineage>
        <taxon>Bacteria</taxon>
        <taxon>Bacillati</taxon>
        <taxon>Bacillota</taxon>
        <taxon>Clostridia</taxon>
        <taxon>Eubacteriales</taxon>
        <taxon>Clostridiaceae</taxon>
        <taxon>Clostridium</taxon>
    </lineage>
</organism>
<evidence type="ECO:0000313" key="3">
    <source>
        <dbReference type="Proteomes" id="UP000013523"/>
    </source>
</evidence>
<proteinExistence type="predicted"/>
<protein>
    <recommendedName>
        <fullName evidence="1">DUF4397 domain-containing protein</fullName>
    </recommendedName>
</protein>
<dbReference type="Pfam" id="PF14344">
    <property type="entry name" value="DUF4397"/>
    <property type="match status" value="2"/>
</dbReference>
<dbReference type="Proteomes" id="UP000013523">
    <property type="component" value="Chromosome"/>
</dbReference>
<dbReference type="STRING" id="86416.Clopa_3278"/>
<dbReference type="RefSeq" id="WP_015616368.1">
    <property type="nucleotide sequence ID" value="NC_021182.1"/>
</dbReference>
<dbReference type="OrthoDB" id="9783299at2"/>
<feature type="domain" description="DUF4397" evidence="1">
    <location>
        <begin position="34"/>
        <end position="148"/>
    </location>
</feature>
<name>R4K4K4_CLOPA</name>
<dbReference type="KEGG" id="cpas:Clopa_3278"/>
<dbReference type="AlphaFoldDB" id="R4K4K4"/>
<keyword evidence="3" id="KW-1185">Reference proteome</keyword>
<dbReference type="HOGENOM" id="CLU_069060_1_1_9"/>
<evidence type="ECO:0000259" key="1">
    <source>
        <dbReference type="Pfam" id="PF14344"/>
    </source>
</evidence>
<feature type="domain" description="DUF4397" evidence="1">
    <location>
        <begin position="153"/>
        <end position="223"/>
    </location>
</feature>
<sequence length="227" mass="25084">MENLNSEKSSTTYSNETYSDYSIEKSYRESQTNSYIRFFNASPNSPALDIYVNNTLLVQNLPYKEFSLYFPASTGNYNIKIFPTGQNINPYVDADLYVAPNTISNLAIIGNAPNLSLYTIPEPVTAQNFGRPCVRFVHLSPDAPAVDLNLSIGTKVFSNITYKKITDYACLPSGTYTFTINATGSNDTILTIPNVQLLPNTYYTIYVLGSAEASVPLSAVVTAEQRQ</sequence>
<dbReference type="EMBL" id="CP003261">
    <property type="protein sequence ID" value="AGK98082.1"/>
    <property type="molecule type" value="Genomic_DNA"/>
</dbReference>